<dbReference type="Proteomes" id="UP001642409">
    <property type="component" value="Unassembled WGS sequence"/>
</dbReference>
<proteinExistence type="predicted"/>
<feature type="transmembrane region" description="Helical" evidence="1">
    <location>
        <begin position="43"/>
        <end position="62"/>
    </location>
</feature>
<keyword evidence="1" id="KW-0812">Transmembrane</keyword>
<evidence type="ECO:0000256" key="1">
    <source>
        <dbReference type="SAM" id="Phobius"/>
    </source>
</evidence>
<protein>
    <submittedName>
        <fullName evidence="3">Hypothetical_protein</fullName>
    </submittedName>
</protein>
<feature type="transmembrane region" description="Helical" evidence="1">
    <location>
        <begin position="14"/>
        <end position="31"/>
    </location>
</feature>
<reference evidence="3 4" key="2">
    <citation type="submission" date="2024-07" db="EMBL/GenBank/DDBJ databases">
        <authorList>
            <person name="Akdeniz Z."/>
        </authorList>
    </citation>
    <scope>NUCLEOTIDE SEQUENCE [LARGE SCALE GENOMIC DNA]</scope>
</reference>
<evidence type="ECO:0000313" key="4">
    <source>
        <dbReference type="Proteomes" id="UP001642409"/>
    </source>
</evidence>
<reference evidence="2" key="1">
    <citation type="submission" date="2023-06" db="EMBL/GenBank/DDBJ databases">
        <authorList>
            <person name="Kurt Z."/>
        </authorList>
    </citation>
    <scope>NUCLEOTIDE SEQUENCE</scope>
</reference>
<sequence length="962" mass="110877">MNITIDQQFIDNRTMQFLIFYVVTCVLELQYELMRKISNKSNRLGLIAIKSVRALLALRFIFKQRLFKKKGDIKKQLVFTELFFQYLFIFPNQYLHPYNAILCGQMVYLLGVFGIQVFHRLIDGIQLFVCEILFLSYITSYNFHSLKYFFPGMFAANFFVLYYFQNSSKNQSNVESINLKQQQTGLQIVFDKHYSEQIQEINEEIQPKVVVATIRTNLNPQIQETVKFTRLVEQICKQYPVKTVQVSSQVFQFFIQEDTIQKMLDEVVQICAGAQTLAESLGMTVSAGIAFGDIEQVTQILGNLQYKCYYGDIIEISDIVSQQSFDQIMVELSSLYAPAFLRKALIVNFYGDVPNFEFGIDVVDSTYKQYQMHVTTIKIKEQMQKQIINLFENTGSNKQQQIANDNQDSDSKTLIKMNSNSLDQYQLINFAEASETSTPITQIKQMISLPIHEFVIKQNVPEITTIKFQSSRNIILYMKKVLTVSQKLSKHLLRQYKKQTSSTLNAMVTILFNMAQGIGLFINLDATFVQIQHNYGVISITGQVPASSWLKIFQQLLIIDSSIRGICLVILIYFYIHKDRRWGPQIKPVVELIIEIIEKILFCLSFLYNFLIQYSLEIMFELLDKYSQLIIKHNAVAHGWLIIFYSNFNFMQALNISAQRPYFISKSAKGFILMEIVHYARMAKKFPQYVLFMAVSQVSQIPWLLQQASVGVNNIGTKIKMRDYIKKQAVILSRHRPHLQASGELLIITKDQPTLNQDVIGQLNVKYQSVKYPESGSDLVNRVQAQLKDQLPHFPVVLFNNAVVFRLDFPTRPVEETNCLFADVTNAFSSREHLSLLSSSRNAARWISYHEKNDANSAYWHLQLALYNVLEVLHRHPEAGAALSFGDLKGVTLCYEDVRHDAVGEAAEELEQIISAPGKLTVSKRFWAQFVQRALENCGGQKQNLQFQKQFVDGGKMVQLWK</sequence>
<keyword evidence="1" id="KW-0472">Membrane</keyword>
<organism evidence="2">
    <name type="scientific">Hexamita inflata</name>
    <dbReference type="NCBI Taxonomy" id="28002"/>
    <lineage>
        <taxon>Eukaryota</taxon>
        <taxon>Metamonada</taxon>
        <taxon>Diplomonadida</taxon>
        <taxon>Hexamitidae</taxon>
        <taxon>Hexamitinae</taxon>
        <taxon>Hexamita</taxon>
    </lineage>
</organism>
<dbReference type="AlphaFoldDB" id="A0AA86VAI3"/>
<evidence type="ECO:0000313" key="3">
    <source>
        <dbReference type="EMBL" id="CAL5995850.1"/>
    </source>
</evidence>
<dbReference type="EMBL" id="CATOUU010000937">
    <property type="protein sequence ID" value="CAI9961168.1"/>
    <property type="molecule type" value="Genomic_DNA"/>
</dbReference>
<gene>
    <name evidence="3" type="ORF">HINF_LOCUS14302</name>
    <name evidence="2" type="ORF">HINF_LOCUS48813</name>
</gene>
<evidence type="ECO:0000313" key="2">
    <source>
        <dbReference type="EMBL" id="CAI9961168.1"/>
    </source>
</evidence>
<accession>A0AA86VAI3</accession>
<feature type="transmembrane region" description="Helical" evidence="1">
    <location>
        <begin position="98"/>
        <end position="118"/>
    </location>
</feature>
<name>A0AA86VAI3_9EUKA</name>
<feature type="transmembrane region" description="Helical" evidence="1">
    <location>
        <begin position="596"/>
        <end position="616"/>
    </location>
</feature>
<feature type="transmembrane region" description="Helical" evidence="1">
    <location>
        <begin position="148"/>
        <end position="164"/>
    </location>
</feature>
<comment type="caution">
    <text evidence="2">The sequence shown here is derived from an EMBL/GenBank/DDBJ whole genome shotgun (WGS) entry which is preliminary data.</text>
</comment>
<feature type="transmembrane region" description="Helical" evidence="1">
    <location>
        <begin position="504"/>
        <end position="524"/>
    </location>
</feature>
<feature type="transmembrane region" description="Helical" evidence="1">
    <location>
        <begin position="552"/>
        <end position="576"/>
    </location>
</feature>
<keyword evidence="4" id="KW-1185">Reference proteome</keyword>
<keyword evidence="1" id="KW-1133">Transmembrane helix</keyword>
<dbReference type="EMBL" id="CAXDID020000033">
    <property type="protein sequence ID" value="CAL5995850.1"/>
    <property type="molecule type" value="Genomic_DNA"/>
</dbReference>